<evidence type="ECO:0000313" key="5">
    <source>
        <dbReference type="EMBL" id="CAI2378811.1"/>
    </source>
</evidence>
<evidence type="ECO:0000256" key="3">
    <source>
        <dbReference type="SAM" id="Phobius"/>
    </source>
</evidence>
<feature type="region of interest" description="Disordered" evidence="2">
    <location>
        <begin position="153"/>
        <end position="226"/>
    </location>
</feature>
<feature type="compositionally biased region" description="Pro residues" evidence="2">
    <location>
        <begin position="161"/>
        <end position="173"/>
    </location>
</feature>
<organism evidence="5 6">
    <name type="scientific">Euplotes crassus</name>
    <dbReference type="NCBI Taxonomy" id="5936"/>
    <lineage>
        <taxon>Eukaryota</taxon>
        <taxon>Sar</taxon>
        <taxon>Alveolata</taxon>
        <taxon>Ciliophora</taxon>
        <taxon>Intramacronucleata</taxon>
        <taxon>Spirotrichea</taxon>
        <taxon>Hypotrichia</taxon>
        <taxon>Euplotida</taxon>
        <taxon>Euplotidae</taxon>
        <taxon>Moneuplotes</taxon>
    </lineage>
</organism>
<evidence type="ECO:0000256" key="2">
    <source>
        <dbReference type="SAM" id="MobiDB-lite"/>
    </source>
</evidence>
<feature type="region of interest" description="Disordered" evidence="2">
    <location>
        <begin position="28"/>
        <end position="50"/>
    </location>
</feature>
<feature type="transmembrane region" description="Helical" evidence="3">
    <location>
        <begin position="59"/>
        <end position="83"/>
    </location>
</feature>
<sequence length="226" mass="25352">MGTFVQKRLFKVLTLLLIMTTILCKSSSRSGGYRRTYSSSRTSGTSSTGTCTGSTMKCVIIPLCIFAGFILIILIIIGIFHGARYAKKMKKKYREFIQNREKKNLKEKQLKEASRLEKLHQENKNNLHKNLYPEIPNSYPDFGYQASTNNIIMPGTSGYPDPQPPNPSYPNPVPVIYNPSQYGVRYDQTVPSAPPKRPTKEDYVNPNPYAYPSAFSPAGPDVVTNS</sequence>
<reference evidence="5" key="1">
    <citation type="submission" date="2023-07" db="EMBL/GenBank/DDBJ databases">
        <authorList>
            <consortium name="AG Swart"/>
            <person name="Singh M."/>
            <person name="Singh A."/>
            <person name="Seah K."/>
            <person name="Emmerich C."/>
        </authorList>
    </citation>
    <scope>NUCLEOTIDE SEQUENCE</scope>
    <source>
        <strain evidence="5">DP1</strain>
    </source>
</reference>
<dbReference type="Proteomes" id="UP001295684">
    <property type="component" value="Unassembled WGS sequence"/>
</dbReference>
<keyword evidence="3" id="KW-0472">Membrane</keyword>
<gene>
    <name evidence="5" type="ORF">ECRASSUSDP1_LOCUS20211</name>
</gene>
<accession>A0AAD1XUK6</accession>
<protein>
    <submittedName>
        <fullName evidence="5">Uncharacterized protein</fullName>
    </submittedName>
</protein>
<evidence type="ECO:0000256" key="4">
    <source>
        <dbReference type="SAM" id="SignalP"/>
    </source>
</evidence>
<evidence type="ECO:0000256" key="1">
    <source>
        <dbReference type="SAM" id="Coils"/>
    </source>
</evidence>
<feature type="signal peptide" evidence="4">
    <location>
        <begin position="1"/>
        <end position="24"/>
    </location>
</feature>
<keyword evidence="3" id="KW-0812">Transmembrane</keyword>
<feature type="chain" id="PRO_5042087501" evidence="4">
    <location>
        <begin position="25"/>
        <end position="226"/>
    </location>
</feature>
<evidence type="ECO:0000313" key="6">
    <source>
        <dbReference type="Proteomes" id="UP001295684"/>
    </source>
</evidence>
<name>A0AAD1XUK6_EUPCR</name>
<proteinExistence type="predicted"/>
<dbReference type="EMBL" id="CAMPGE010020579">
    <property type="protein sequence ID" value="CAI2378811.1"/>
    <property type="molecule type" value="Genomic_DNA"/>
</dbReference>
<feature type="coiled-coil region" evidence="1">
    <location>
        <begin position="99"/>
        <end position="126"/>
    </location>
</feature>
<keyword evidence="6" id="KW-1185">Reference proteome</keyword>
<keyword evidence="3" id="KW-1133">Transmembrane helix</keyword>
<comment type="caution">
    <text evidence="5">The sequence shown here is derived from an EMBL/GenBank/DDBJ whole genome shotgun (WGS) entry which is preliminary data.</text>
</comment>
<dbReference type="AlphaFoldDB" id="A0AAD1XUK6"/>
<keyword evidence="1" id="KW-0175">Coiled coil</keyword>
<keyword evidence="4" id="KW-0732">Signal</keyword>